<sequence length="77" mass="8967">MAMATASSINVRSDNLRNFNEVSTTKHNPKRFEEALSIYAAIYRLSLLMINYYRNTSQQTKQTGVLYKRLSLYSVHF</sequence>
<dbReference type="Proteomes" id="UP001258315">
    <property type="component" value="Unassembled WGS sequence"/>
</dbReference>
<comment type="caution">
    <text evidence="1">The sequence shown here is derived from an EMBL/GenBank/DDBJ whole genome shotgun (WGS) entry which is preliminary data.</text>
</comment>
<gene>
    <name evidence="1" type="ORF">QE417_000490</name>
</gene>
<evidence type="ECO:0000313" key="2">
    <source>
        <dbReference type="Proteomes" id="UP001258315"/>
    </source>
</evidence>
<dbReference type="EMBL" id="JAVLVU010000001">
    <property type="protein sequence ID" value="MDT3401418.1"/>
    <property type="molecule type" value="Genomic_DNA"/>
</dbReference>
<reference evidence="2" key="1">
    <citation type="submission" date="2023-07" db="EMBL/GenBank/DDBJ databases">
        <title>Functional and genomic diversity of the sorghum phyllosphere microbiome.</title>
        <authorList>
            <person name="Shade A."/>
        </authorList>
    </citation>
    <scope>NUCLEOTIDE SEQUENCE [LARGE SCALE GENOMIC DNA]</scope>
    <source>
        <strain evidence="2">SORGH_AS_0422</strain>
    </source>
</reference>
<evidence type="ECO:0000313" key="1">
    <source>
        <dbReference type="EMBL" id="MDT3401418.1"/>
    </source>
</evidence>
<organism evidence="1 2">
    <name type="scientific">Mucilaginibacter terrae</name>
    <dbReference type="NCBI Taxonomy" id="1955052"/>
    <lineage>
        <taxon>Bacteria</taxon>
        <taxon>Pseudomonadati</taxon>
        <taxon>Bacteroidota</taxon>
        <taxon>Sphingobacteriia</taxon>
        <taxon>Sphingobacteriales</taxon>
        <taxon>Sphingobacteriaceae</taxon>
        <taxon>Mucilaginibacter</taxon>
    </lineage>
</organism>
<proteinExistence type="predicted"/>
<accession>A0ABU3GNQ4</accession>
<name>A0ABU3GNQ4_9SPHI</name>
<protein>
    <submittedName>
        <fullName evidence="1">Uncharacterized protein</fullName>
    </submittedName>
</protein>
<keyword evidence="2" id="KW-1185">Reference proteome</keyword>